<feature type="transmembrane region" description="Helical" evidence="1">
    <location>
        <begin position="93"/>
        <end position="116"/>
    </location>
</feature>
<keyword evidence="3" id="KW-1185">Reference proteome</keyword>
<organism evidence="2 3">
    <name type="scientific">Saitozyma podzolica</name>
    <dbReference type="NCBI Taxonomy" id="1890683"/>
    <lineage>
        <taxon>Eukaryota</taxon>
        <taxon>Fungi</taxon>
        <taxon>Dikarya</taxon>
        <taxon>Basidiomycota</taxon>
        <taxon>Agaricomycotina</taxon>
        <taxon>Tremellomycetes</taxon>
        <taxon>Tremellales</taxon>
        <taxon>Trimorphomycetaceae</taxon>
        <taxon>Saitozyma</taxon>
    </lineage>
</organism>
<dbReference type="Proteomes" id="UP000279259">
    <property type="component" value="Unassembled WGS sequence"/>
</dbReference>
<sequence length="157" mass="17407">MNLYPAHRIGLFVSSNWPPDATRVPYVPEVRPWWVIPSVESQLAPVMVPVADDVWMQFPGDPPARIHAAILRDPADARFPYNVHIRMIVEGMLIGLVVLLLILVAAVIGACTWYLAFTCGKWLLIRGIRGLLCLPVVARQLELDPAYMCSAMSTSGT</sequence>
<dbReference type="AlphaFoldDB" id="A0A427YQX2"/>
<evidence type="ECO:0000256" key="1">
    <source>
        <dbReference type="SAM" id="Phobius"/>
    </source>
</evidence>
<comment type="caution">
    <text evidence="2">The sequence shown here is derived from an EMBL/GenBank/DDBJ whole genome shotgun (WGS) entry which is preliminary data.</text>
</comment>
<evidence type="ECO:0000313" key="2">
    <source>
        <dbReference type="EMBL" id="RSH93503.1"/>
    </source>
</evidence>
<reference evidence="2 3" key="1">
    <citation type="submission" date="2018-11" db="EMBL/GenBank/DDBJ databases">
        <title>Genome sequence of Saitozyma podzolica DSM 27192.</title>
        <authorList>
            <person name="Aliyu H."/>
            <person name="Gorte O."/>
            <person name="Ochsenreither K."/>
        </authorList>
    </citation>
    <scope>NUCLEOTIDE SEQUENCE [LARGE SCALE GENOMIC DNA]</scope>
    <source>
        <strain evidence="2 3">DSM 27192</strain>
    </source>
</reference>
<protein>
    <submittedName>
        <fullName evidence="2">Uncharacterized protein</fullName>
    </submittedName>
</protein>
<keyword evidence="1" id="KW-0472">Membrane</keyword>
<evidence type="ECO:0000313" key="3">
    <source>
        <dbReference type="Proteomes" id="UP000279259"/>
    </source>
</evidence>
<gene>
    <name evidence="2" type="ORF">EHS25_007859</name>
</gene>
<accession>A0A427YQX2</accession>
<name>A0A427YQX2_9TREE</name>
<keyword evidence="1" id="KW-0812">Transmembrane</keyword>
<proteinExistence type="predicted"/>
<keyword evidence="1" id="KW-1133">Transmembrane helix</keyword>
<dbReference type="EMBL" id="RSCD01000004">
    <property type="protein sequence ID" value="RSH93503.1"/>
    <property type="molecule type" value="Genomic_DNA"/>
</dbReference>